<feature type="non-terminal residue" evidence="1">
    <location>
        <position position="122"/>
    </location>
</feature>
<accession>A0A0C3CNX8</accession>
<dbReference type="Gene3D" id="3.30.70.270">
    <property type="match status" value="1"/>
</dbReference>
<dbReference type="STRING" id="1036808.A0A0C3CNX8"/>
<reference evidence="2" key="2">
    <citation type="submission" date="2015-01" db="EMBL/GenBank/DDBJ databases">
        <title>Evolutionary Origins and Diversification of the Mycorrhizal Mutualists.</title>
        <authorList>
            <consortium name="DOE Joint Genome Institute"/>
            <consortium name="Mycorrhizal Genomics Consortium"/>
            <person name="Kohler A."/>
            <person name="Kuo A."/>
            <person name="Nagy L.G."/>
            <person name="Floudas D."/>
            <person name="Copeland A."/>
            <person name="Barry K.W."/>
            <person name="Cichocki N."/>
            <person name="Veneault-Fourrey C."/>
            <person name="LaButti K."/>
            <person name="Lindquist E.A."/>
            <person name="Lipzen A."/>
            <person name="Lundell T."/>
            <person name="Morin E."/>
            <person name="Murat C."/>
            <person name="Riley R."/>
            <person name="Ohm R."/>
            <person name="Sun H."/>
            <person name="Tunlid A."/>
            <person name="Henrissat B."/>
            <person name="Grigoriev I.V."/>
            <person name="Hibbett D.S."/>
            <person name="Martin F."/>
        </authorList>
    </citation>
    <scope>NUCLEOTIDE SEQUENCE [LARGE SCALE GENOMIC DNA]</scope>
    <source>
        <strain evidence="2">Foug A</strain>
    </source>
</reference>
<dbReference type="AlphaFoldDB" id="A0A0C3CNX8"/>
<proteinExistence type="predicted"/>
<evidence type="ECO:0000313" key="2">
    <source>
        <dbReference type="Proteomes" id="UP000053989"/>
    </source>
</evidence>
<dbReference type="InterPro" id="IPR043128">
    <property type="entry name" value="Rev_trsase/Diguanyl_cyclase"/>
</dbReference>
<dbReference type="InterPro" id="IPR043502">
    <property type="entry name" value="DNA/RNA_pol_sf"/>
</dbReference>
<dbReference type="OrthoDB" id="1750432at2759"/>
<dbReference type="HOGENOM" id="CLU_2032233_0_0_1"/>
<organism evidence="1 2">
    <name type="scientific">Scleroderma citrinum Foug A</name>
    <dbReference type="NCBI Taxonomy" id="1036808"/>
    <lineage>
        <taxon>Eukaryota</taxon>
        <taxon>Fungi</taxon>
        <taxon>Dikarya</taxon>
        <taxon>Basidiomycota</taxon>
        <taxon>Agaricomycotina</taxon>
        <taxon>Agaricomycetes</taxon>
        <taxon>Agaricomycetidae</taxon>
        <taxon>Boletales</taxon>
        <taxon>Sclerodermatineae</taxon>
        <taxon>Sclerodermataceae</taxon>
        <taxon>Scleroderma</taxon>
    </lineage>
</organism>
<dbReference type="SUPFAM" id="SSF56672">
    <property type="entry name" value="DNA/RNA polymerases"/>
    <property type="match status" value="1"/>
</dbReference>
<dbReference type="InParanoid" id="A0A0C3CNX8"/>
<name>A0A0C3CNX8_9AGAM</name>
<protein>
    <recommendedName>
        <fullName evidence="3">Reverse transcriptase/retrotransposon-derived protein RNase H-like domain-containing protein</fullName>
    </recommendedName>
</protein>
<dbReference type="EMBL" id="KN822514">
    <property type="protein sequence ID" value="KIM50315.1"/>
    <property type="molecule type" value="Genomic_DNA"/>
</dbReference>
<reference evidence="1 2" key="1">
    <citation type="submission" date="2014-04" db="EMBL/GenBank/DDBJ databases">
        <authorList>
            <consortium name="DOE Joint Genome Institute"/>
            <person name="Kuo A."/>
            <person name="Kohler A."/>
            <person name="Nagy L.G."/>
            <person name="Floudas D."/>
            <person name="Copeland A."/>
            <person name="Barry K.W."/>
            <person name="Cichocki N."/>
            <person name="Veneault-Fourrey C."/>
            <person name="LaButti K."/>
            <person name="Lindquist E.A."/>
            <person name="Lipzen A."/>
            <person name="Lundell T."/>
            <person name="Morin E."/>
            <person name="Murat C."/>
            <person name="Sun H."/>
            <person name="Tunlid A."/>
            <person name="Henrissat B."/>
            <person name="Grigoriev I.V."/>
            <person name="Hibbett D.S."/>
            <person name="Martin F."/>
            <person name="Nordberg H.P."/>
            <person name="Cantor M.N."/>
            <person name="Hua S.X."/>
        </authorList>
    </citation>
    <scope>NUCLEOTIDE SEQUENCE [LARGE SCALE GENOMIC DNA]</scope>
    <source>
        <strain evidence="1 2">Foug A</strain>
    </source>
</reference>
<keyword evidence="2" id="KW-1185">Reference proteome</keyword>
<evidence type="ECO:0008006" key="3">
    <source>
        <dbReference type="Google" id="ProtNLM"/>
    </source>
</evidence>
<dbReference type="Proteomes" id="UP000053989">
    <property type="component" value="Unassembled WGS sequence"/>
</dbReference>
<gene>
    <name evidence="1" type="ORF">SCLCIDRAFT_145842</name>
</gene>
<sequence>MDPDKVNSIVNWKIPTNRTLCKGFIGSVGYLADDIYKVHIPLGVLAEASAETKPFVWGYMEQHIFEAAKAYTTACASSSRVPLDYGPNANLIWVMTNACGNGIGGVVAQGKEWCTAKVAAFY</sequence>
<evidence type="ECO:0000313" key="1">
    <source>
        <dbReference type="EMBL" id="KIM50315.1"/>
    </source>
</evidence>